<gene>
    <name evidence="1" type="ORF">Y5W_00870</name>
</gene>
<dbReference type="NCBIfam" id="NF041023">
    <property type="entry name" value="PP0621_fam"/>
    <property type="match status" value="1"/>
</dbReference>
<dbReference type="EMBL" id="ARXX01000009">
    <property type="protein sequence ID" value="MBF5055576.1"/>
    <property type="molecule type" value="Genomic_DNA"/>
</dbReference>
<evidence type="ECO:0000313" key="1">
    <source>
        <dbReference type="EMBL" id="MBF5055576.1"/>
    </source>
</evidence>
<organism evidence="1 2">
    <name type="scientific">Alloalcanivorax profundimaris</name>
    <dbReference type="NCBI Taxonomy" id="2735259"/>
    <lineage>
        <taxon>Bacteria</taxon>
        <taxon>Pseudomonadati</taxon>
        <taxon>Pseudomonadota</taxon>
        <taxon>Gammaproteobacteria</taxon>
        <taxon>Oceanospirillales</taxon>
        <taxon>Alcanivoracaceae</taxon>
        <taxon>Alloalcanivorax</taxon>
    </lineage>
</organism>
<accession>A0ABS0AN77</accession>
<evidence type="ECO:0008006" key="3">
    <source>
        <dbReference type="Google" id="ProtNLM"/>
    </source>
</evidence>
<reference evidence="1 2" key="1">
    <citation type="submission" date="2012-09" db="EMBL/GenBank/DDBJ databases">
        <title>Genome Sequence of alkane-degrading Bacterium Alcanivorax sp. 521-1.</title>
        <authorList>
            <person name="Lai Q."/>
            <person name="Shao Z."/>
        </authorList>
    </citation>
    <scope>NUCLEOTIDE SEQUENCE [LARGE SCALE GENOMIC DNA]</scope>
    <source>
        <strain evidence="1 2">521-1</strain>
    </source>
</reference>
<proteinExistence type="predicted"/>
<dbReference type="InterPro" id="IPR049708">
    <property type="entry name" value="PP0621-like"/>
</dbReference>
<dbReference type="RefSeq" id="WP_194864302.1">
    <property type="nucleotide sequence ID" value="NZ_ARXX01000009.1"/>
</dbReference>
<sequence length="85" mass="9794">MGLIRLLILAALVYLVWRFAKRLLAAANNDDGGTRPTRSAEPRGETMIRCQQCGLHVPEREAFRHRGLGFCSQEHQRQYLEHHEP</sequence>
<protein>
    <recommendedName>
        <fullName evidence="3">Preprotein translocase subunit YajC</fullName>
    </recommendedName>
</protein>
<comment type="caution">
    <text evidence="1">The sequence shown here is derived from an EMBL/GenBank/DDBJ whole genome shotgun (WGS) entry which is preliminary data.</text>
</comment>
<name>A0ABS0AN77_9GAMM</name>
<keyword evidence="2" id="KW-1185">Reference proteome</keyword>
<dbReference type="Proteomes" id="UP000662703">
    <property type="component" value="Unassembled WGS sequence"/>
</dbReference>
<evidence type="ECO:0000313" key="2">
    <source>
        <dbReference type="Proteomes" id="UP000662703"/>
    </source>
</evidence>